<gene>
    <name evidence="1" type="ORF">L910_4377</name>
</gene>
<sequence>MKPKSDNLFHFTSDLDVLKAILSCKSINPRFCLEDLRWFFGKGKEEYYAFPMSCFCDIPLTRLNDHTNFYGNYGIGLTKEWGVRNGLHPVIYCPPESNIQKAVYDMLNFDPKGHNESDTYYMNFFRLLSLIKPISGTMNIKGKIESKEFYQENEWRYVPPSHKYLNQVEFEDKRDKFNSEMESFGLLFEPSDIRYIFVEKDSDIPELFDFLSIEMGGFSMKEVKILQSRITSLETLRIDL</sequence>
<dbReference type="EMBL" id="ASXS01000007">
    <property type="protein sequence ID" value="EPP23307.1"/>
    <property type="molecule type" value="Genomic_DNA"/>
</dbReference>
<evidence type="ECO:0000313" key="1">
    <source>
        <dbReference type="EMBL" id="EPP23307.1"/>
    </source>
</evidence>
<dbReference type="RefSeq" id="WP_020329580.1">
    <property type="nucleotide sequence ID" value="NZ_ASXS01000007.1"/>
</dbReference>
<comment type="caution">
    <text evidence="1">The sequence shown here is derived from an EMBL/GenBank/DDBJ whole genome shotgun (WGS) entry which is preliminary data.</text>
</comment>
<dbReference type="Proteomes" id="UP000014854">
    <property type="component" value="Unassembled WGS sequence"/>
</dbReference>
<protein>
    <submittedName>
        <fullName evidence="1">Uncharacterized protein</fullName>
    </submittedName>
</protein>
<evidence type="ECO:0000313" key="2">
    <source>
        <dbReference type="Proteomes" id="UP000014854"/>
    </source>
</evidence>
<dbReference type="AlphaFoldDB" id="S7I613"/>
<proteinExistence type="predicted"/>
<organism evidence="1 2">
    <name type="scientific">Vibrio fluvialis PG41</name>
    <dbReference type="NCBI Taxonomy" id="1336752"/>
    <lineage>
        <taxon>Bacteria</taxon>
        <taxon>Pseudomonadati</taxon>
        <taxon>Pseudomonadota</taxon>
        <taxon>Gammaproteobacteria</taxon>
        <taxon>Vibrionales</taxon>
        <taxon>Vibrionaceae</taxon>
        <taxon>Vibrio</taxon>
    </lineage>
</organism>
<reference evidence="1 2" key="1">
    <citation type="journal article" date="2013" name="Gut Pathog.">
        <title>Evidence of a new metabolic capacity in an emerging diarrheal pathogen: lessons from the draft genomes of Vibrio fluvialis strains PG41 and I21563.</title>
        <authorList>
            <person name="Khatri I."/>
            <person name="Mahajan S."/>
            <person name="Dureja C."/>
            <person name="Subramanian S."/>
            <person name="Raychaudhuri S."/>
        </authorList>
    </citation>
    <scope>NUCLEOTIDE SEQUENCE [LARGE SCALE GENOMIC DNA]</scope>
    <source>
        <strain evidence="1 2">PG41</strain>
    </source>
</reference>
<dbReference type="InterPro" id="IPR021223">
    <property type="entry name" value="AbiGi"/>
</dbReference>
<name>S7I613_VIBFL</name>
<dbReference type="PATRIC" id="fig|1336752.4.peg.2077"/>
<accession>S7I613</accession>
<dbReference type="Pfam" id="PF10899">
    <property type="entry name" value="AbiGi"/>
    <property type="match status" value="1"/>
</dbReference>